<evidence type="ECO:0000256" key="1">
    <source>
        <dbReference type="SAM" id="MobiDB-lite"/>
    </source>
</evidence>
<protein>
    <recommendedName>
        <fullName evidence="5">Secreted protein</fullName>
    </recommendedName>
</protein>
<dbReference type="EMBL" id="JBHSIT010000010">
    <property type="protein sequence ID" value="MFC4911985.1"/>
    <property type="molecule type" value="Genomic_DNA"/>
</dbReference>
<accession>A0ABV9U8R9</accession>
<sequence length="132" mass="13715">MRAVRLQRLPARSWPRALLALLALFAALTLHTDVVAGVEASATAKVHSASSDCDDRDDGPGDHSDPSAVRPASAVPGRPSSVRLPRGFTHVPASDLPRPIHRPRPATPVAVAGRDGRAPGTGTLIALGVSRT</sequence>
<evidence type="ECO:0000313" key="4">
    <source>
        <dbReference type="Proteomes" id="UP001595872"/>
    </source>
</evidence>
<feature type="signal peptide" evidence="2">
    <location>
        <begin position="1"/>
        <end position="36"/>
    </location>
</feature>
<comment type="caution">
    <text evidence="3">The sequence shown here is derived from an EMBL/GenBank/DDBJ whole genome shotgun (WGS) entry which is preliminary data.</text>
</comment>
<proteinExistence type="predicted"/>
<reference evidence="4" key="1">
    <citation type="journal article" date="2019" name="Int. J. Syst. Evol. Microbiol.">
        <title>The Global Catalogue of Microorganisms (GCM) 10K type strain sequencing project: providing services to taxonomists for standard genome sequencing and annotation.</title>
        <authorList>
            <consortium name="The Broad Institute Genomics Platform"/>
            <consortium name="The Broad Institute Genome Sequencing Center for Infectious Disease"/>
            <person name="Wu L."/>
            <person name="Ma J."/>
        </authorList>
    </citation>
    <scope>NUCLEOTIDE SEQUENCE [LARGE SCALE GENOMIC DNA]</scope>
    <source>
        <strain evidence="4">KLKA75</strain>
    </source>
</reference>
<organism evidence="3 4">
    <name type="scientific">Actinomadura gamaensis</name>
    <dbReference type="NCBI Taxonomy" id="1763541"/>
    <lineage>
        <taxon>Bacteria</taxon>
        <taxon>Bacillati</taxon>
        <taxon>Actinomycetota</taxon>
        <taxon>Actinomycetes</taxon>
        <taxon>Streptosporangiales</taxon>
        <taxon>Thermomonosporaceae</taxon>
        <taxon>Actinomadura</taxon>
    </lineage>
</organism>
<feature type="region of interest" description="Disordered" evidence="1">
    <location>
        <begin position="42"/>
        <end position="118"/>
    </location>
</feature>
<gene>
    <name evidence="3" type="ORF">ACFPCY_32095</name>
</gene>
<keyword evidence="2" id="KW-0732">Signal</keyword>
<keyword evidence="4" id="KW-1185">Reference proteome</keyword>
<dbReference type="Proteomes" id="UP001595872">
    <property type="component" value="Unassembled WGS sequence"/>
</dbReference>
<feature type="chain" id="PRO_5046124458" description="Secreted protein" evidence="2">
    <location>
        <begin position="37"/>
        <end position="132"/>
    </location>
</feature>
<dbReference type="RefSeq" id="WP_378261436.1">
    <property type="nucleotide sequence ID" value="NZ_JBHSIT010000010.1"/>
</dbReference>
<name>A0ABV9U8R9_9ACTN</name>
<evidence type="ECO:0000256" key="2">
    <source>
        <dbReference type="SAM" id="SignalP"/>
    </source>
</evidence>
<evidence type="ECO:0000313" key="3">
    <source>
        <dbReference type="EMBL" id="MFC4911985.1"/>
    </source>
</evidence>
<evidence type="ECO:0008006" key="5">
    <source>
        <dbReference type="Google" id="ProtNLM"/>
    </source>
</evidence>